<evidence type="ECO:0000256" key="2">
    <source>
        <dbReference type="SAM" id="Phobius"/>
    </source>
</evidence>
<dbReference type="AlphaFoldDB" id="A0A0B7BHB8"/>
<keyword evidence="2" id="KW-1133">Transmembrane helix</keyword>
<feature type="region of interest" description="Disordered" evidence="1">
    <location>
        <begin position="93"/>
        <end position="115"/>
    </location>
</feature>
<feature type="non-terminal residue" evidence="3">
    <location>
        <position position="1"/>
    </location>
</feature>
<name>A0A0B7BHB8_9EUPU</name>
<keyword evidence="2" id="KW-0812">Transmembrane</keyword>
<sequence length="177" mass="19511">CLEKQEIKTQSTQATQATQAIQSISMDGDTKQEEDTNYIYITVPVMAVVIVVVVLVVVVVAIIIGILIYKCKASSRQTNHRVSDAKIKQVKTEKKTTKTDNSHVKTEKKNTKTDNSERCMLSANDHNEDTGHTISEEGLVYVTIASQAGQGKSKTTNVYNDPQEGVEYLTLDFVKSG</sequence>
<reference evidence="3" key="1">
    <citation type="submission" date="2014-12" db="EMBL/GenBank/DDBJ databases">
        <title>Insight into the proteome of Arion vulgaris.</title>
        <authorList>
            <person name="Aradska J."/>
            <person name="Bulat T."/>
            <person name="Smidak R."/>
            <person name="Sarate P."/>
            <person name="Gangsoo J."/>
            <person name="Sialana F."/>
            <person name="Bilban M."/>
            <person name="Lubec G."/>
        </authorList>
    </citation>
    <scope>NUCLEOTIDE SEQUENCE</scope>
    <source>
        <tissue evidence="3">Skin</tissue>
    </source>
</reference>
<evidence type="ECO:0000256" key="1">
    <source>
        <dbReference type="SAM" id="MobiDB-lite"/>
    </source>
</evidence>
<keyword evidence="2" id="KW-0472">Membrane</keyword>
<protein>
    <submittedName>
        <fullName evidence="3">Uncharacterized protein</fullName>
    </submittedName>
</protein>
<proteinExistence type="predicted"/>
<dbReference type="EMBL" id="HACG01044660">
    <property type="protein sequence ID" value="CEK91525.1"/>
    <property type="molecule type" value="Transcribed_RNA"/>
</dbReference>
<accession>A0A0B7BHB8</accession>
<organism evidence="3">
    <name type="scientific">Arion vulgaris</name>
    <dbReference type="NCBI Taxonomy" id="1028688"/>
    <lineage>
        <taxon>Eukaryota</taxon>
        <taxon>Metazoa</taxon>
        <taxon>Spiralia</taxon>
        <taxon>Lophotrochozoa</taxon>
        <taxon>Mollusca</taxon>
        <taxon>Gastropoda</taxon>
        <taxon>Heterobranchia</taxon>
        <taxon>Euthyneura</taxon>
        <taxon>Panpulmonata</taxon>
        <taxon>Eupulmonata</taxon>
        <taxon>Stylommatophora</taxon>
        <taxon>Helicina</taxon>
        <taxon>Arionoidea</taxon>
        <taxon>Arionidae</taxon>
        <taxon>Arion</taxon>
    </lineage>
</organism>
<gene>
    <name evidence="3" type="primary">ORF183444</name>
</gene>
<evidence type="ECO:0000313" key="3">
    <source>
        <dbReference type="EMBL" id="CEK91525.1"/>
    </source>
</evidence>
<feature type="transmembrane region" description="Helical" evidence="2">
    <location>
        <begin position="38"/>
        <end position="69"/>
    </location>
</feature>